<dbReference type="InterPro" id="IPR000719">
    <property type="entry name" value="Prot_kinase_dom"/>
</dbReference>
<evidence type="ECO:0000256" key="8">
    <source>
        <dbReference type="ARBA" id="ARBA00047899"/>
    </source>
</evidence>
<dbReference type="PROSITE" id="PS51285">
    <property type="entry name" value="AGC_KINASE_CTER"/>
    <property type="match status" value="1"/>
</dbReference>
<feature type="compositionally biased region" description="Basic and acidic residues" evidence="10">
    <location>
        <begin position="119"/>
        <end position="128"/>
    </location>
</feature>
<dbReference type="InterPro" id="IPR050236">
    <property type="entry name" value="Ser_Thr_kinase_AGC"/>
</dbReference>
<evidence type="ECO:0000256" key="6">
    <source>
        <dbReference type="ARBA" id="ARBA00022777"/>
    </source>
</evidence>
<dbReference type="PANTHER" id="PTHR24356:SF433">
    <property type="entry name" value="CAMP-DEPENDENT PROTEIN KINASE CATALYTIC SUBUNIT PRKX-LIKE"/>
    <property type="match status" value="1"/>
</dbReference>
<protein>
    <recommendedName>
        <fullName evidence="2">non-specific serine/threonine protein kinase</fullName>
        <ecNumber evidence="2">2.7.11.1</ecNumber>
    </recommendedName>
</protein>
<keyword evidence="6 14" id="KW-0418">Kinase</keyword>
<dbReference type="InterPro" id="IPR000961">
    <property type="entry name" value="AGC-kinase_C"/>
</dbReference>
<dbReference type="AlphaFoldDB" id="A0A8J0THS4"/>
<comment type="similarity">
    <text evidence="1">Belongs to the protein kinase superfamily. AGC Ser/Thr protein kinase family.</text>
</comment>
<evidence type="ECO:0000256" key="3">
    <source>
        <dbReference type="ARBA" id="ARBA00022527"/>
    </source>
</evidence>
<organism evidence="13 14">
    <name type="scientific">Xenopus laevis</name>
    <name type="common">African clawed frog</name>
    <dbReference type="NCBI Taxonomy" id="8355"/>
    <lineage>
        <taxon>Eukaryota</taxon>
        <taxon>Metazoa</taxon>
        <taxon>Chordata</taxon>
        <taxon>Craniata</taxon>
        <taxon>Vertebrata</taxon>
        <taxon>Euteleostomi</taxon>
        <taxon>Amphibia</taxon>
        <taxon>Batrachia</taxon>
        <taxon>Anura</taxon>
        <taxon>Pipoidea</taxon>
        <taxon>Pipidae</taxon>
        <taxon>Xenopodinae</taxon>
        <taxon>Xenopus</taxon>
        <taxon>Xenopus</taxon>
    </lineage>
</organism>
<keyword evidence="5" id="KW-0547">Nucleotide-binding</keyword>
<dbReference type="InterPro" id="IPR011009">
    <property type="entry name" value="Kinase-like_dom_sf"/>
</dbReference>
<keyword evidence="7" id="KW-0067">ATP-binding</keyword>
<dbReference type="Proteomes" id="UP000186698">
    <property type="component" value="Chromosome 8S"/>
</dbReference>
<keyword evidence="4" id="KW-0808">Transferase</keyword>
<evidence type="ECO:0000256" key="4">
    <source>
        <dbReference type="ARBA" id="ARBA00022679"/>
    </source>
</evidence>
<comment type="catalytic activity">
    <reaction evidence="9">
        <text>L-seryl-[protein] + ATP = O-phospho-L-seryl-[protein] + ADP + H(+)</text>
        <dbReference type="Rhea" id="RHEA:17989"/>
        <dbReference type="Rhea" id="RHEA-COMP:9863"/>
        <dbReference type="Rhea" id="RHEA-COMP:11604"/>
        <dbReference type="ChEBI" id="CHEBI:15378"/>
        <dbReference type="ChEBI" id="CHEBI:29999"/>
        <dbReference type="ChEBI" id="CHEBI:30616"/>
        <dbReference type="ChEBI" id="CHEBI:83421"/>
        <dbReference type="ChEBI" id="CHEBI:456216"/>
        <dbReference type="EC" id="2.7.11.1"/>
    </reaction>
</comment>
<comment type="catalytic activity">
    <reaction evidence="8">
        <text>L-threonyl-[protein] + ATP = O-phospho-L-threonyl-[protein] + ADP + H(+)</text>
        <dbReference type="Rhea" id="RHEA:46608"/>
        <dbReference type="Rhea" id="RHEA-COMP:11060"/>
        <dbReference type="Rhea" id="RHEA-COMP:11605"/>
        <dbReference type="ChEBI" id="CHEBI:15378"/>
        <dbReference type="ChEBI" id="CHEBI:30013"/>
        <dbReference type="ChEBI" id="CHEBI:30616"/>
        <dbReference type="ChEBI" id="CHEBI:61977"/>
        <dbReference type="ChEBI" id="CHEBI:456216"/>
        <dbReference type="EC" id="2.7.11.1"/>
    </reaction>
</comment>
<feature type="domain" description="AGC-kinase C-terminal" evidence="12">
    <location>
        <begin position="570"/>
        <end position="629"/>
    </location>
</feature>
<dbReference type="SUPFAM" id="SSF56112">
    <property type="entry name" value="Protein kinase-like (PK-like)"/>
    <property type="match status" value="1"/>
</dbReference>
<dbReference type="GeneID" id="108700343"/>
<proteinExistence type="inferred from homology"/>
<dbReference type="EC" id="2.7.11.1" evidence="2"/>
<dbReference type="Gene3D" id="1.10.510.10">
    <property type="entry name" value="Transferase(Phosphotransferase) domain 1"/>
    <property type="match status" value="1"/>
</dbReference>
<accession>A0A8J0THS4</accession>
<dbReference type="FunFam" id="1.10.510.10:FF:000210">
    <property type="entry name" value="Non-specific serine/threonine protein kinase"/>
    <property type="match status" value="1"/>
</dbReference>
<dbReference type="PROSITE" id="PS50011">
    <property type="entry name" value="PROTEIN_KINASE_DOM"/>
    <property type="match status" value="1"/>
</dbReference>
<sequence>MLKTIRNCCGALCSLFHRKKKKEPINSEQILPEPQVKTPEAGKKKKKKNKKKTQEIVKPPVPASQVKTPEAGKKKKKKKTQEIVKPPVPASQVKNPKAGKKKKTQEIVKPPFPASKVKTPKEGKKKTTQEIVKPPVPASQVKTPEEGEKEKTQVIVKPVFPAPQVKTPEAEDEIKTQVIVEPLETVEQNVLSSEVDAADEEVSGTFERKSKNLSETTTTLKTIRDCCGALCSLCHCEKKKEPIDCNLPALNTTSTKEDLQVTSVFQERPDSTHQNSLNTISDFKFNEFLGRGSFGQVSYVSYVKFIMLNRSFRETTRFLFSFQVFKAEHKKTGKILAIKKLNKEKYFALNMVKSVFVERDVLRLARNTRCPFLVSLFCSFQTEHHAFLAMEFAAGGSLGSLLKTGALTQESTLFYAACITSGIKFIHVRGIIHRDIKPDNVVIDSTGYAQLADFGLCKTGVDHTSKIEEPCGDPSYNAPEILRGERYKRNVDWWSLGITIYEMAVAKLPFTGQNQDEMINNIFYTEPDYPSDLDSGTISIIEALVDKDPRFRLGSAIDDGEEVQRFRYFKSIDWNALWNKQLKAPFIPSQRTKTDGNEDGIKFTDYRWRLDQDVHETFRNFEELPEEYS</sequence>
<keyword evidence="13" id="KW-1185">Reference proteome</keyword>
<dbReference type="Gene3D" id="3.30.200.20">
    <property type="entry name" value="Phosphorylase Kinase, domain 1"/>
    <property type="match status" value="1"/>
</dbReference>
<evidence type="ECO:0000259" key="11">
    <source>
        <dbReference type="PROSITE" id="PS50011"/>
    </source>
</evidence>
<dbReference type="SMART" id="SM00220">
    <property type="entry name" value="S_TKc"/>
    <property type="match status" value="1"/>
</dbReference>
<keyword evidence="3" id="KW-0723">Serine/threonine-protein kinase</keyword>
<dbReference type="GO" id="GO:0035556">
    <property type="term" value="P:intracellular signal transduction"/>
    <property type="evidence" value="ECO:0000318"/>
    <property type="project" value="GO_Central"/>
</dbReference>
<reference evidence="14" key="1">
    <citation type="submission" date="2025-08" db="UniProtKB">
        <authorList>
            <consortium name="RefSeq"/>
        </authorList>
    </citation>
    <scope>IDENTIFICATION</scope>
    <source>
        <strain evidence="14">J_2021</strain>
        <tissue evidence="14">Erythrocytes</tissue>
    </source>
</reference>
<evidence type="ECO:0000256" key="10">
    <source>
        <dbReference type="SAM" id="MobiDB-lite"/>
    </source>
</evidence>
<evidence type="ECO:0000256" key="2">
    <source>
        <dbReference type="ARBA" id="ARBA00012513"/>
    </source>
</evidence>
<feature type="domain" description="Protein kinase" evidence="11">
    <location>
        <begin position="283"/>
        <end position="569"/>
    </location>
</feature>
<dbReference type="OrthoDB" id="2156623at2759"/>
<dbReference type="InterPro" id="IPR008271">
    <property type="entry name" value="Ser/Thr_kinase_AS"/>
</dbReference>
<name>A0A8J0THS4_XENLA</name>
<evidence type="ECO:0000256" key="9">
    <source>
        <dbReference type="ARBA" id="ARBA00048679"/>
    </source>
</evidence>
<evidence type="ECO:0000259" key="12">
    <source>
        <dbReference type="PROSITE" id="PS51285"/>
    </source>
</evidence>
<evidence type="ECO:0000256" key="5">
    <source>
        <dbReference type="ARBA" id="ARBA00022741"/>
    </source>
</evidence>
<dbReference type="KEGG" id="xla:108700343"/>
<dbReference type="GO" id="GO:0004674">
    <property type="term" value="F:protein serine/threonine kinase activity"/>
    <property type="evidence" value="ECO:0000318"/>
    <property type="project" value="GO_Central"/>
</dbReference>
<feature type="compositionally biased region" description="Basic and acidic residues" evidence="10">
    <location>
        <begin position="143"/>
        <end position="152"/>
    </location>
</feature>
<dbReference type="RefSeq" id="XP_018088939.1">
    <property type="nucleotide sequence ID" value="XM_018233450.2"/>
</dbReference>
<dbReference type="PROSITE" id="PS00108">
    <property type="entry name" value="PROTEIN_KINASE_ST"/>
    <property type="match status" value="1"/>
</dbReference>
<evidence type="ECO:0000256" key="1">
    <source>
        <dbReference type="ARBA" id="ARBA00009903"/>
    </source>
</evidence>
<dbReference type="Pfam" id="PF00069">
    <property type="entry name" value="Pkinase"/>
    <property type="match status" value="1"/>
</dbReference>
<dbReference type="PANTHER" id="PTHR24356">
    <property type="entry name" value="SERINE/THREONINE-PROTEIN KINASE"/>
    <property type="match status" value="1"/>
</dbReference>
<gene>
    <name evidence="14" type="primary">LOC108700343</name>
</gene>
<feature type="region of interest" description="Disordered" evidence="10">
    <location>
        <begin position="20"/>
        <end position="152"/>
    </location>
</feature>
<dbReference type="GO" id="GO:0005524">
    <property type="term" value="F:ATP binding"/>
    <property type="evidence" value="ECO:0007669"/>
    <property type="project" value="UniProtKB-KW"/>
</dbReference>
<evidence type="ECO:0000256" key="7">
    <source>
        <dbReference type="ARBA" id="ARBA00022840"/>
    </source>
</evidence>
<evidence type="ECO:0000313" key="13">
    <source>
        <dbReference type="Proteomes" id="UP000186698"/>
    </source>
</evidence>
<evidence type="ECO:0000313" key="14">
    <source>
        <dbReference type="RefSeq" id="XP_018088939.1"/>
    </source>
</evidence>